<gene>
    <name evidence="2" type="ORF">HaLaN_23329</name>
</gene>
<dbReference type="Proteomes" id="UP000485058">
    <property type="component" value="Unassembled WGS sequence"/>
</dbReference>
<feature type="region of interest" description="Disordered" evidence="1">
    <location>
        <begin position="203"/>
        <end position="251"/>
    </location>
</feature>
<evidence type="ECO:0000313" key="2">
    <source>
        <dbReference type="EMBL" id="GFH25379.1"/>
    </source>
</evidence>
<feature type="compositionally biased region" description="Polar residues" evidence="1">
    <location>
        <begin position="203"/>
        <end position="212"/>
    </location>
</feature>
<feature type="compositionally biased region" description="Low complexity" evidence="1">
    <location>
        <begin position="213"/>
        <end position="222"/>
    </location>
</feature>
<feature type="region of interest" description="Disordered" evidence="1">
    <location>
        <begin position="1"/>
        <end position="191"/>
    </location>
</feature>
<accession>A0A699ZZT5</accession>
<proteinExistence type="predicted"/>
<keyword evidence="3" id="KW-1185">Reference proteome</keyword>
<comment type="caution">
    <text evidence="2">The sequence shown here is derived from an EMBL/GenBank/DDBJ whole genome shotgun (WGS) entry which is preliminary data.</text>
</comment>
<dbReference type="AlphaFoldDB" id="A0A699ZZT5"/>
<evidence type="ECO:0000256" key="1">
    <source>
        <dbReference type="SAM" id="MobiDB-lite"/>
    </source>
</evidence>
<feature type="compositionally biased region" description="Polar residues" evidence="1">
    <location>
        <begin position="151"/>
        <end position="175"/>
    </location>
</feature>
<reference evidence="2 3" key="1">
    <citation type="submission" date="2020-02" db="EMBL/GenBank/DDBJ databases">
        <title>Draft genome sequence of Haematococcus lacustris strain NIES-144.</title>
        <authorList>
            <person name="Morimoto D."/>
            <person name="Nakagawa S."/>
            <person name="Yoshida T."/>
            <person name="Sawayama S."/>
        </authorList>
    </citation>
    <scope>NUCLEOTIDE SEQUENCE [LARGE SCALE GENOMIC DNA]</scope>
    <source>
        <strain evidence="2 3">NIES-144</strain>
    </source>
</reference>
<sequence length="294" mass="29777">MERKRSMAATKKAQGMDSRSASVTQTTGNTPSRPASLPRLTSTRSPLPQSQVGQSLYHSDHGLTADPASSVPIDHTSGGVPGEAVETAVLYGAALPAGHPAPDQSQPATASRERGPGDVAVIAPETDPGVGLVWVPGSPAPSSPRRGSGAIDSTTPSAGRGWQLSTSGPNRTSDVASGLVQSPRHDRARASDAAMVQFTQPLLESHPTGSYPSSAASSAASSPGHSLCGAPDPTQPSTLASDPTGKTGPRVPQVSSVLVACMACTSYLQVASHPRNLNAANATKRGSLADMLLG</sequence>
<feature type="compositionally biased region" description="Polar residues" evidence="1">
    <location>
        <begin position="17"/>
        <end position="57"/>
    </location>
</feature>
<organism evidence="2 3">
    <name type="scientific">Haematococcus lacustris</name>
    <name type="common">Green alga</name>
    <name type="synonym">Haematococcus pluvialis</name>
    <dbReference type="NCBI Taxonomy" id="44745"/>
    <lineage>
        <taxon>Eukaryota</taxon>
        <taxon>Viridiplantae</taxon>
        <taxon>Chlorophyta</taxon>
        <taxon>core chlorophytes</taxon>
        <taxon>Chlorophyceae</taxon>
        <taxon>CS clade</taxon>
        <taxon>Chlamydomonadales</taxon>
        <taxon>Haematococcaceae</taxon>
        <taxon>Haematococcus</taxon>
    </lineage>
</organism>
<protein>
    <submittedName>
        <fullName evidence="2">Uncharacterized protein</fullName>
    </submittedName>
</protein>
<dbReference type="EMBL" id="BLLF01002799">
    <property type="protein sequence ID" value="GFH25379.1"/>
    <property type="molecule type" value="Genomic_DNA"/>
</dbReference>
<name>A0A699ZZT5_HAELA</name>
<evidence type="ECO:0000313" key="3">
    <source>
        <dbReference type="Proteomes" id="UP000485058"/>
    </source>
</evidence>